<dbReference type="Pfam" id="PF00003">
    <property type="entry name" value="7tm_3"/>
    <property type="match status" value="1"/>
</dbReference>
<dbReference type="GO" id="GO:0004383">
    <property type="term" value="F:guanylate cyclase activity"/>
    <property type="evidence" value="ECO:0007669"/>
    <property type="project" value="TreeGrafter"/>
</dbReference>
<dbReference type="InterPro" id="IPR036971">
    <property type="entry name" value="PDEase_catalytic_dom_sf"/>
</dbReference>
<evidence type="ECO:0000313" key="12">
    <source>
        <dbReference type="Proteomes" id="UP001153069"/>
    </source>
</evidence>
<dbReference type="PANTHER" id="PTHR11920">
    <property type="entry name" value="GUANYLYL CYCLASE"/>
    <property type="match status" value="1"/>
</dbReference>
<feature type="transmembrane region" description="Helical" evidence="7">
    <location>
        <begin position="545"/>
        <end position="567"/>
    </location>
</feature>
<dbReference type="Pfam" id="PF00233">
    <property type="entry name" value="PDEase_I"/>
    <property type="match status" value="1"/>
</dbReference>
<evidence type="ECO:0000256" key="2">
    <source>
        <dbReference type="ARBA" id="ARBA00022692"/>
    </source>
</evidence>
<protein>
    <submittedName>
        <fullName evidence="11">Receptor-type guanylate cyclase gcy</fullName>
    </submittedName>
</protein>
<evidence type="ECO:0000259" key="10">
    <source>
        <dbReference type="PROSITE" id="PS51845"/>
    </source>
</evidence>
<dbReference type="EMBL" id="CAICTM010000683">
    <property type="protein sequence ID" value="CAB9514931.1"/>
    <property type="molecule type" value="Genomic_DNA"/>
</dbReference>
<feature type="transmembrane region" description="Helical" evidence="7">
    <location>
        <begin position="693"/>
        <end position="713"/>
    </location>
</feature>
<evidence type="ECO:0000256" key="1">
    <source>
        <dbReference type="ARBA" id="ARBA00004141"/>
    </source>
</evidence>
<evidence type="ECO:0000313" key="11">
    <source>
        <dbReference type="EMBL" id="CAB9514931.1"/>
    </source>
</evidence>
<proteinExistence type="predicted"/>
<keyword evidence="12" id="KW-1185">Reference proteome</keyword>
<feature type="transmembrane region" description="Helical" evidence="7">
    <location>
        <begin position="619"/>
        <end position="640"/>
    </location>
</feature>
<dbReference type="GO" id="GO:0007168">
    <property type="term" value="P:receptor guanylyl cyclase signaling pathway"/>
    <property type="evidence" value="ECO:0007669"/>
    <property type="project" value="TreeGrafter"/>
</dbReference>
<keyword evidence="3" id="KW-0547">Nucleotide-binding</keyword>
<dbReference type="PROSITE" id="PS50125">
    <property type="entry name" value="GUANYLATE_CYCLASE_2"/>
    <property type="match status" value="1"/>
</dbReference>
<evidence type="ECO:0000256" key="3">
    <source>
        <dbReference type="ARBA" id="ARBA00022741"/>
    </source>
</evidence>
<dbReference type="SUPFAM" id="SSF55073">
    <property type="entry name" value="Nucleotide cyclase"/>
    <property type="match status" value="1"/>
</dbReference>
<accession>A0A9N8HI86</accession>
<dbReference type="SMART" id="SM00044">
    <property type="entry name" value="CYCc"/>
    <property type="match status" value="1"/>
</dbReference>
<gene>
    <name evidence="11" type="ORF">SEMRO_684_G186780.1</name>
</gene>
<comment type="caution">
    <text evidence="11">The sequence shown here is derived from an EMBL/GenBank/DDBJ whole genome shotgun (WGS) entry which is preliminary data.</text>
</comment>
<keyword evidence="4 7" id="KW-1133">Transmembrane helix</keyword>
<dbReference type="PANTHER" id="PTHR11920:SF335">
    <property type="entry name" value="GUANYLATE CYCLASE"/>
    <property type="match status" value="1"/>
</dbReference>
<dbReference type="GO" id="GO:0035556">
    <property type="term" value="P:intracellular signal transduction"/>
    <property type="evidence" value="ECO:0007669"/>
    <property type="project" value="InterPro"/>
</dbReference>
<keyword evidence="6" id="KW-0456">Lyase</keyword>
<sequence length="1455" mass="162618">MGSFQVAWAVLEEPAQLLHKNPYYQGGCLHRMQEKISVYRNFTAKSRVCNSNDPPEAASMGFCHASPLLDYTEIRIASQSWETNYISAWLLQIILSELLEVPTTLEMGKESSALDFYNPDADFGFGGGDFYYGEVTKAAEVKDCRKLKDEAEYQPCFHMVPEVWWGARFGSTSLRLPGAEPPMELGALGYQSFWVVKFTAQNDSSLVSYLGLQGEENRRKLAETFKRPTTWKQYCQEETTDNCAKPDDTATGPPTNEEEENFFFVPGQYNGYFRYTDKNDCDVNPNCTGFFADFPCGWASFANQQLHHLGIALESDNPLDEAGGFAGMGQIYAAANATKSNLLVYWFDLGILHQSFMGTEFEPTRVVLPEPTQECLDARIDPTKRCGKRDGTSTPEELYGDPAGTCAATTVSLKKVVGTVLYDVAFDPEIPEALWSPAYDVIHNFQISGPQLGAILQWVSRRMEADLYGLTLREATCEWAVENLDLLQSFIPESHPRVVQDEDITDHPLFMIASIFASAAVILVLVCLVVTYVKKNTKVLYYTQPEFMTLFLVGLGLAAIGAIFMVVPPSDASCGTIAWTVNLGYAVHLFPMLVRINAINNLATSGKQMQRVRLKLGHLYAVTFVGVLAVGAYLVAWTLVDPPREAFQYEVTSKDATTGDTIITAYDYCGTPSSTYSLDSAISSSGVWYFVSYAWRALVILPAGMIAFVSLRVREDMNDTRPMSFVLFVHVIVLVIAATLATFGDHRSDLMGYASLLVSIDAILSIAVYIVPKFLHSGDDFDGEPLPDVFVSTTVVLTDIVGFTAWSSVREPVHVFKFLEECYECVDSIADKYKIFKVETVGESWVGASGIPEPRIDHALCAAKFALGCMKKIPRLMKRQEIKFGPDTGDLSLRIGMHSGTVTGGFMKGKGQRFQIFGDASNYAKLMLSTGLGDHIQLSEATANELTKIGKKRWITERDRKLVTEEKGEIQTFFLTRGSLDGDYSTRECGSSFGGSDDEDELLDVSALSDSKQRWIQWNVETFKEMLKDIVARRGLPGGLPGFSGMEAPDFDLRKKGDMPLDEVVEIIELPDFDKKAARRQRETIEMVELSPLVVDQLKEFITGIAEMYNDNPFHNFAHASYVVMAVIKYMNRIKAANEIDVGNDGERFRTCTMVTIHKHTFGVASDPLTLFACVFSALIHDVNHPGVPNQQLMQENEEAGARYKSRSVAEQRSLDQSWDLLMQSRFKLLRSTICGNETELARFRQLVINSVMATDLGDSELKALRNARWEKAFAITASSTDSTTSERSSAKVSVRSSGIQETFDDEVAKGANDSQEDINRKATIVIEHLLQAADVAHMSQHWAIYRKWNERLFRECYKAYREGRAETNPADNWYKGEIGFFDFYIIPLSKKLRDCGVFGPTSDENLNYATNNRNQWEREGVSITENMLKAAEHEYRLSIGMQKQEQSVAHHLGE</sequence>
<dbReference type="OrthoDB" id="432756at2759"/>
<organism evidence="11 12">
    <name type="scientific">Seminavis robusta</name>
    <dbReference type="NCBI Taxonomy" id="568900"/>
    <lineage>
        <taxon>Eukaryota</taxon>
        <taxon>Sar</taxon>
        <taxon>Stramenopiles</taxon>
        <taxon>Ochrophyta</taxon>
        <taxon>Bacillariophyta</taxon>
        <taxon>Bacillariophyceae</taxon>
        <taxon>Bacillariophycidae</taxon>
        <taxon>Naviculales</taxon>
        <taxon>Naviculaceae</taxon>
        <taxon>Seminavis</taxon>
    </lineage>
</organism>
<dbReference type="Gene3D" id="1.10.1300.10">
    <property type="entry name" value="3'5'-cyclic nucleotide phosphodiesterase, catalytic domain"/>
    <property type="match status" value="1"/>
</dbReference>
<feature type="transmembrane region" description="Helical" evidence="7">
    <location>
        <begin position="579"/>
        <end position="598"/>
    </location>
</feature>
<reference evidence="11" key="1">
    <citation type="submission" date="2020-06" db="EMBL/GenBank/DDBJ databases">
        <authorList>
            <consortium name="Plant Systems Biology data submission"/>
        </authorList>
    </citation>
    <scope>NUCLEOTIDE SEQUENCE</scope>
    <source>
        <strain evidence="11">D6</strain>
    </source>
</reference>
<dbReference type="Gene3D" id="3.30.70.1230">
    <property type="entry name" value="Nucleotide cyclase"/>
    <property type="match status" value="1"/>
</dbReference>
<evidence type="ECO:0000256" key="4">
    <source>
        <dbReference type="ARBA" id="ARBA00022989"/>
    </source>
</evidence>
<comment type="subcellular location">
    <subcellularLocation>
        <location evidence="1">Membrane</location>
        <topology evidence="1">Multi-pass membrane protein</topology>
    </subcellularLocation>
</comment>
<feature type="transmembrane region" description="Helical" evidence="7">
    <location>
        <begin position="509"/>
        <end position="533"/>
    </location>
</feature>
<dbReference type="GO" id="GO:0004930">
    <property type="term" value="F:G protein-coupled receptor activity"/>
    <property type="evidence" value="ECO:0007669"/>
    <property type="project" value="InterPro"/>
</dbReference>
<dbReference type="PROSITE" id="PS50259">
    <property type="entry name" value="G_PROTEIN_RECEP_F3_4"/>
    <property type="match status" value="1"/>
</dbReference>
<dbReference type="SUPFAM" id="SSF109604">
    <property type="entry name" value="HD-domain/PDEase-like"/>
    <property type="match status" value="1"/>
</dbReference>
<keyword evidence="11" id="KW-0675">Receptor</keyword>
<keyword evidence="5 7" id="KW-0472">Membrane</keyword>
<dbReference type="CDD" id="cd07302">
    <property type="entry name" value="CHD"/>
    <property type="match status" value="1"/>
</dbReference>
<dbReference type="PROSITE" id="PS51845">
    <property type="entry name" value="PDEASE_I_2"/>
    <property type="match status" value="1"/>
</dbReference>
<dbReference type="InterPro" id="IPR017978">
    <property type="entry name" value="GPCR_3_C"/>
</dbReference>
<name>A0A9N8HI86_9STRA</name>
<dbReference type="InterPro" id="IPR002073">
    <property type="entry name" value="PDEase_catalytic_dom"/>
</dbReference>
<feature type="domain" description="Guanylate cyclase" evidence="8">
    <location>
        <begin position="794"/>
        <end position="928"/>
    </location>
</feature>
<feature type="transmembrane region" description="Helical" evidence="7">
    <location>
        <begin position="725"/>
        <end position="744"/>
    </location>
</feature>
<dbReference type="InterPro" id="IPR001054">
    <property type="entry name" value="A/G_cyclase"/>
</dbReference>
<dbReference type="GO" id="GO:0005886">
    <property type="term" value="C:plasma membrane"/>
    <property type="evidence" value="ECO:0007669"/>
    <property type="project" value="TreeGrafter"/>
</dbReference>
<evidence type="ECO:0000259" key="9">
    <source>
        <dbReference type="PROSITE" id="PS50259"/>
    </source>
</evidence>
<evidence type="ECO:0000256" key="6">
    <source>
        <dbReference type="ARBA" id="ARBA00023239"/>
    </source>
</evidence>
<dbReference type="Proteomes" id="UP001153069">
    <property type="component" value="Unassembled WGS sequence"/>
</dbReference>
<dbReference type="InterPro" id="IPR029787">
    <property type="entry name" value="Nucleotide_cyclase"/>
</dbReference>
<keyword evidence="2 7" id="KW-0812">Transmembrane</keyword>
<dbReference type="GO" id="GO:0000166">
    <property type="term" value="F:nucleotide binding"/>
    <property type="evidence" value="ECO:0007669"/>
    <property type="project" value="UniProtKB-KW"/>
</dbReference>
<dbReference type="GO" id="GO:0001653">
    <property type="term" value="F:peptide receptor activity"/>
    <property type="evidence" value="ECO:0007669"/>
    <property type="project" value="TreeGrafter"/>
</dbReference>
<dbReference type="PRINTS" id="PR01176">
    <property type="entry name" value="GABABRECEPTR"/>
</dbReference>
<feature type="domain" description="G-protein coupled receptors family 3 profile" evidence="9">
    <location>
        <begin position="509"/>
        <end position="773"/>
    </location>
</feature>
<dbReference type="GO" id="GO:0004114">
    <property type="term" value="F:3',5'-cyclic-nucleotide phosphodiesterase activity"/>
    <property type="evidence" value="ECO:0007669"/>
    <property type="project" value="InterPro"/>
</dbReference>
<feature type="domain" description="PDEase" evidence="10">
    <location>
        <begin position="1019"/>
        <end position="1257"/>
    </location>
</feature>
<dbReference type="Pfam" id="PF00211">
    <property type="entry name" value="Guanylate_cyc"/>
    <property type="match status" value="1"/>
</dbReference>
<dbReference type="GO" id="GO:0004016">
    <property type="term" value="F:adenylate cyclase activity"/>
    <property type="evidence" value="ECO:0007669"/>
    <property type="project" value="TreeGrafter"/>
</dbReference>
<evidence type="ECO:0000256" key="5">
    <source>
        <dbReference type="ARBA" id="ARBA00023136"/>
    </source>
</evidence>
<evidence type="ECO:0000256" key="7">
    <source>
        <dbReference type="SAM" id="Phobius"/>
    </source>
</evidence>
<dbReference type="InterPro" id="IPR050401">
    <property type="entry name" value="Cyclic_nucleotide_synthase"/>
</dbReference>
<evidence type="ECO:0000259" key="8">
    <source>
        <dbReference type="PROSITE" id="PS50125"/>
    </source>
</evidence>